<reference evidence="1 2" key="1">
    <citation type="journal article" date="2023" name="Life. Sci Alliance">
        <title>Evolutionary insights into 3D genome organization and epigenetic landscape of Vigna mungo.</title>
        <authorList>
            <person name="Junaid A."/>
            <person name="Singh B."/>
            <person name="Bhatia S."/>
        </authorList>
    </citation>
    <scope>NUCLEOTIDE SEQUENCE [LARGE SCALE GENOMIC DNA]</scope>
    <source>
        <strain evidence="1">Urdbean</strain>
    </source>
</reference>
<evidence type="ECO:0000313" key="2">
    <source>
        <dbReference type="Proteomes" id="UP001374535"/>
    </source>
</evidence>
<dbReference type="Proteomes" id="UP001374535">
    <property type="component" value="Chromosome 5"/>
</dbReference>
<protein>
    <submittedName>
        <fullName evidence="1">Uncharacterized protein</fullName>
    </submittedName>
</protein>
<evidence type="ECO:0000313" key="1">
    <source>
        <dbReference type="EMBL" id="WVZ10742.1"/>
    </source>
</evidence>
<dbReference type="AlphaFoldDB" id="A0AAQ3RY96"/>
<accession>A0AAQ3RY96</accession>
<name>A0AAQ3RY96_VIGMU</name>
<gene>
    <name evidence="1" type="ORF">V8G54_015272</name>
</gene>
<proteinExistence type="predicted"/>
<sequence length="101" mass="11884">MVDHLEEPPLSACTAYFPHNLFKTNLRRRSTHQRGEIYHRDSLFNHTNLCPVLFCLNESFIYLSHALSLTISVFAIQRSGRRVRNIESISVPVIYKYTFRQ</sequence>
<dbReference type="EMBL" id="CP144696">
    <property type="protein sequence ID" value="WVZ10742.1"/>
    <property type="molecule type" value="Genomic_DNA"/>
</dbReference>
<organism evidence="1 2">
    <name type="scientific">Vigna mungo</name>
    <name type="common">Black gram</name>
    <name type="synonym">Phaseolus mungo</name>
    <dbReference type="NCBI Taxonomy" id="3915"/>
    <lineage>
        <taxon>Eukaryota</taxon>
        <taxon>Viridiplantae</taxon>
        <taxon>Streptophyta</taxon>
        <taxon>Embryophyta</taxon>
        <taxon>Tracheophyta</taxon>
        <taxon>Spermatophyta</taxon>
        <taxon>Magnoliopsida</taxon>
        <taxon>eudicotyledons</taxon>
        <taxon>Gunneridae</taxon>
        <taxon>Pentapetalae</taxon>
        <taxon>rosids</taxon>
        <taxon>fabids</taxon>
        <taxon>Fabales</taxon>
        <taxon>Fabaceae</taxon>
        <taxon>Papilionoideae</taxon>
        <taxon>50 kb inversion clade</taxon>
        <taxon>NPAAA clade</taxon>
        <taxon>indigoferoid/millettioid clade</taxon>
        <taxon>Phaseoleae</taxon>
        <taxon>Vigna</taxon>
    </lineage>
</organism>
<keyword evidence="2" id="KW-1185">Reference proteome</keyword>